<dbReference type="InterPro" id="IPR052036">
    <property type="entry name" value="Hydrolase/PRTase-associated"/>
</dbReference>
<dbReference type="RefSeq" id="WP_343949104.1">
    <property type="nucleotide sequence ID" value="NZ_BAAAHQ010000007.1"/>
</dbReference>
<dbReference type="SUPFAM" id="SSF159501">
    <property type="entry name" value="EreA/ChaN-like"/>
    <property type="match status" value="1"/>
</dbReference>
<evidence type="ECO:0000313" key="2">
    <source>
        <dbReference type="EMBL" id="GAA0919049.1"/>
    </source>
</evidence>
<name>A0ABP3ZD25_9ACTN</name>
<dbReference type="CDD" id="cd14728">
    <property type="entry name" value="Ere-like"/>
    <property type="match status" value="1"/>
</dbReference>
<dbReference type="EMBL" id="BAAAHQ010000007">
    <property type="protein sequence ID" value="GAA0919049.1"/>
    <property type="molecule type" value="Genomic_DNA"/>
</dbReference>
<accession>A0ABP3ZD25</accession>
<comment type="caution">
    <text evidence="2">The sequence shown here is derived from an EMBL/GenBank/DDBJ whole genome shotgun (WGS) entry which is preliminary data.</text>
</comment>
<dbReference type="Gene3D" id="3.40.1660.10">
    <property type="entry name" value="EreA-like (biosynthetic domain)"/>
    <property type="match status" value="1"/>
</dbReference>
<evidence type="ECO:0000313" key="3">
    <source>
        <dbReference type="Proteomes" id="UP001501578"/>
    </source>
</evidence>
<feature type="chain" id="PRO_5047357320" evidence="1">
    <location>
        <begin position="36"/>
        <end position="451"/>
    </location>
</feature>
<dbReference type="PANTHER" id="PTHR31299">
    <property type="entry name" value="ESTERASE, PUTATIVE (AFU_ORTHOLOGUE AFUA_1G05850)-RELATED"/>
    <property type="match status" value="1"/>
</dbReference>
<dbReference type="Pfam" id="PF05139">
    <property type="entry name" value="Erythro_esteras"/>
    <property type="match status" value="1"/>
</dbReference>
<protein>
    <submittedName>
        <fullName evidence="2">Erythromycin esterase family protein</fullName>
    </submittedName>
</protein>
<evidence type="ECO:0000256" key="1">
    <source>
        <dbReference type="SAM" id="SignalP"/>
    </source>
</evidence>
<dbReference type="InterPro" id="IPR007815">
    <property type="entry name" value="Emycin_Estase"/>
</dbReference>
<dbReference type="PIRSF" id="PIRSF036794">
    <property type="entry name" value="UCP_erythr_ester"/>
    <property type="match status" value="1"/>
</dbReference>
<reference evidence="3" key="1">
    <citation type="journal article" date="2019" name="Int. J. Syst. Evol. Microbiol.">
        <title>The Global Catalogue of Microorganisms (GCM) 10K type strain sequencing project: providing services to taxonomists for standard genome sequencing and annotation.</title>
        <authorList>
            <consortium name="The Broad Institute Genomics Platform"/>
            <consortium name="The Broad Institute Genome Sequencing Center for Infectious Disease"/>
            <person name="Wu L."/>
            <person name="Ma J."/>
        </authorList>
    </citation>
    <scope>NUCLEOTIDE SEQUENCE [LARGE SCALE GENOMIC DNA]</scope>
    <source>
        <strain evidence="3">JCM 11136</strain>
    </source>
</reference>
<dbReference type="InterPro" id="IPR014622">
    <property type="entry name" value="UCP036794_erythomycin"/>
</dbReference>
<keyword evidence="3" id="KW-1185">Reference proteome</keyword>
<sequence length="451" mass="49766">MSKNSLRRGLPVAVAQIAALTAALTAGLSAAPALADPATRPADGARSVVATLEKHARPLRSTVPGGSARDLRALAALTRGASIVGVGEATHGSKELFTVRERLFRYLVAEEGFTTLALEATWSAGVRLDAYVRTGEGDLRTIIDEEFQESYSAWRTQEWVDLYEWMREYNRTAERELRVMGFDIGDVNPEQYRRVLDWAERKRPDLLAGLRENYAGLLALPGGTAERMAALGSLPLERRKELASAAETAYRLVEQAKQAGARVKQEARVIAQMAGMYAREGAELHRHRDLAMAENTMWWKRNTGLKSVAAAHNGHLGYVSAWPHQYPVTQGAHLRAMAGREYVAVATSIHSGEFLAKNPAKNGKVEVFDTGAPKPDSNEATLDRVGHRDFYVDLRRAGKDPATRKWLAEARPTWTIPATYMPQEFDRPLSLGRAYDIMLHLNRVTAATPLS</sequence>
<organism evidence="2 3">
    <name type="scientific">Nonomuraea longicatena</name>
    <dbReference type="NCBI Taxonomy" id="83682"/>
    <lineage>
        <taxon>Bacteria</taxon>
        <taxon>Bacillati</taxon>
        <taxon>Actinomycetota</taxon>
        <taxon>Actinomycetes</taxon>
        <taxon>Streptosporangiales</taxon>
        <taxon>Streptosporangiaceae</taxon>
        <taxon>Nonomuraea</taxon>
    </lineage>
</organism>
<dbReference type="Gene3D" id="1.20.1440.30">
    <property type="entry name" value="Biosynthetic Protein domain"/>
    <property type="match status" value="1"/>
</dbReference>
<keyword evidence="1" id="KW-0732">Signal</keyword>
<proteinExistence type="predicted"/>
<dbReference type="PANTHER" id="PTHR31299:SF0">
    <property type="entry name" value="ESTERASE, PUTATIVE (AFU_ORTHOLOGUE AFUA_1G05850)-RELATED"/>
    <property type="match status" value="1"/>
</dbReference>
<dbReference type="Proteomes" id="UP001501578">
    <property type="component" value="Unassembled WGS sequence"/>
</dbReference>
<feature type="signal peptide" evidence="1">
    <location>
        <begin position="1"/>
        <end position="35"/>
    </location>
</feature>
<dbReference type="Gene3D" id="3.30.1870.10">
    <property type="entry name" value="EreA-like, domain 2"/>
    <property type="match status" value="1"/>
</dbReference>
<gene>
    <name evidence="2" type="ORF">GCM10009560_16380</name>
</gene>